<dbReference type="OrthoDB" id="2271131at2759"/>
<dbReference type="AlphaFoldDB" id="A0A068S5V3"/>
<comment type="caution">
    <text evidence="2">The sequence shown here is derived from an EMBL/GenBank/DDBJ whole genome shotgun (WGS) entry which is preliminary data.</text>
</comment>
<dbReference type="VEuPathDB" id="FungiDB:LCOR_08574.1"/>
<evidence type="ECO:0000313" key="3">
    <source>
        <dbReference type="Proteomes" id="UP000027586"/>
    </source>
</evidence>
<dbReference type="SUPFAM" id="SSF52047">
    <property type="entry name" value="RNI-like"/>
    <property type="match status" value="1"/>
</dbReference>
<dbReference type="EMBL" id="CBTN010000048">
    <property type="protein sequence ID" value="CDH57664.1"/>
    <property type="molecule type" value="Genomic_DNA"/>
</dbReference>
<dbReference type="SUPFAM" id="SSF48452">
    <property type="entry name" value="TPR-like"/>
    <property type="match status" value="1"/>
</dbReference>
<dbReference type="Proteomes" id="UP000027586">
    <property type="component" value="Unassembled WGS sequence"/>
</dbReference>
<keyword evidence="1" id="KW-0802">TPR repeat</keyword>
<dbReference type="PROSITE" id="PS50005">
    <property type="entry name" value="TPR"/>
    <property type="match status" value="1"/>
</dbReference>
<gene>
    <name evidence="2" type="ORF">LCOR_08574.1</name>
</gene>
<sequence>MNPLNNDNVPPFPVIHPSLQQRDTTISTTTEAITQLGSQLMDNLNRRSTALANGAHFDLALRDAAVMRAICPTSSLGYLKAGDIYQQQGRQQKAVAMYDEGLRNTPASDHGYTNLQVQHASALSAANKQVDFISQLPLDLVESELLPLVWDNYKLDSDTPCPYLYVSHTWRRLILQCNNLNFEHEELGKSNTVYLRELEQFSEHVKTLSMEAGTTDVYKDSLAILNRCQFPNLTKLSIMYIGYEEYELTSALDSVGNTLTNLTLSTQERNTPGIHLAVVLGHCPNLVSLDLQVWGILDLTEEYPKLTHLAMNVMGDDLSQDTMTNICSYLPSLVFLELFPLPDLRFLTTVCGYCPEMKLLTCGVFNAFDQGGWHQQVQGLQKLCFGLDGDHEELHADHLIPLLLENRRSLDHIRLEGTIMDPNVSLHDDGLKFDRLETLDITADNDELATLALSIIQLSPHLQHVKLSNEAAKRDDIWNAVKELSNLQTLSAKEMTVDSISFRSLLEHKVQHGTGSSLTELHVDLDAQISMFSWIDVISGLNSLKKLGISTTHSQGSSHYLSAIATITKGCPSLSCLELYCGRQPLPEGTIVHMNDHPILQRLRIHASSIARRDIVHLLSLTNIKHVIIIAPVDDYLVTLLRDHIPHVEQKP</sequence>
<dbReference type="InterPro" id="IPR011990">
    <property type="entry name" value="TPR-like_helical_dom_sf"/>
</dbReference>
<evidence type="ECO:0000256" key="1">
    <source>
        <dbReference type="PROSITE-ProRule" id="PRU00339"/>
    </source>
</evidence>
<name>A0A068S5V3_9FUNG</name>
<accession>A0A068S5V3</accession>
<proteinExistence type="predicted"/>
<organism evidence="2 3">
    <name type="scientific">Lichtheimia corymbifera JMRC:FSU:9682</name>
    <dbReference type="NCBI Taxonomy" id="1263082"/>
    <lineage>
        <taxon>Eukaryota</taxon>
        <taxon>Fungi</taxon>
        <taxon>Fungi incertae sedis</taxon>
        <taxon>Mucoromycota</taxon>
        <taxon>Mucoromycotina</taxon>
        <taxon>Mucoromycetes</taxon>
        <taxon>Mucorales</taxon>
        <taxon>Lichtheimiaceae</taxon>
        <taxon>Lichtheimia</taxon>
    </lineage>
</organism>
<evidence type="ECO:0000313" key="2">
    <source>
        <dbReference type="EMBL" id="CDH57664.1"/>
    </source>
</evidence>
<dbReference type="InterPro" id="IPR032675">
    <property type="entry name" value="LRR_dom_sf"/>
</dbReference>
<dbReference type="STRING" id="1263082.A0A068S5V3"/>
<keyword evidence="3" id="KW-1185">Reference proteome</keyword>
<dbReference type="Gene3D" id="1.25.40.10">
    <property type="entry name" value="Tetratricopeptide repeat domain"/>
    <property type="match status" value="1"/>
</dbReference>
<protein>
    <submittedName>
        <fullName evidence="2">Uncharacterized protein</fullName>
    </submittedName>
</protein>
<reference evidence="2" key="1">
    <citation type="submission" date="2013-08" db="EMBL/GenBank/DDBJ databases">
        <title>Gene expansion shapes genome architecture in the human pathogen Lichtheimia corymbifera: an evolutionary genomics analysis in the ancient terrestrial Mucorales (Mucoromycotina).</title>
        <authorList>
            <person name="Schwartze V.U."/>
            <person name="Winter S."/>
            <person name="Shelest E."/>
            <person name="Marcet-Houben M."/>
            <person name="Horn F."/>
            <person name="Wehner S."/>
            <person name="Hoffmann K."/>
            <person name="Riege K."/>
            <person name="Sammeth M."/>
            <person name="Nowrousian M."/>
            <person name="Valiante V."/>
            <person name="Linde J."/>
            <person name="Jacobsen I.D."/>
            <person name="Marz M."/>
            <person name="Brakhage A.A."/>
            <person name="Gabaldon T."/>
            <person name="Bocker S."/>
            <person name="Voigt K."/>
        </authorList>
    </citation>
    <scope>NUCLEOTIDE SEQUENCE [LARGE SCALE GENOMIC DNA]</scope>
    <source>
        <strain evidence="2">FSU 9682</strain>
    </source>
</reference>
<dbReference type="Gene3D" id="3.80.10.10">
    <property type="entry name" value="Ribonuclease Inhibitor"/>
    <property type="match status" value="2"/>
</dbReference>
<dbReference type="InterPro" id="IPR019734">
    <property type="entry name" value="TPR_rpt"/>
</dbReference>
<feature type="repeat" description="TPR" evidence="1">
    <location>
        <begin position="75"/>
        <end position="108"/>
    </location>
</feature>